<evidence type="ECO:0000313" key="1">
    <source>
        <dbReference type="EMBL" id="KAA0038830.1"/>
    </source>
</evidence>
<dbReference type="EMBL" id="SSTD01003772">
    <property type="protein sequence ID" value="TYK25767.1"/>
    <property type="molecule type" value="Genomic_DNA"/>
</dbReference>
<organism evidence="2 4">
    <name type="scientific">Cucumis melo var. makuwa</name>
    <name type="common">Oriental melon</name>
    <dbReference type="NCBI Taxonomy" id="1194695"/>
    <lineage>
        <taxon>Eukaryota</taxon>
        <taxon>Viridiplantae</taxon>
        <taxon>Streptophyta</taxon>
        <taxon>Embryophyta</taxon>
        <taxon>Tracheophyta</taxon>
        <taxon>Spermatophyta</taxon>
        <taxon>Magnoliopsida</taxon>
        <taxon>eudicotyledons</taxon>
        <taxon>Gunneridae</taxon>
        <taxon>Pentapetalae</taxon>
        <taxon>rosids</taxon>
        <taxon>fabids</taxon>
        <taxon>Cucurbitales</taxon>
        <taxon>Cucurbitaceae</taxon>
        <taxon>Benincaseae</taxon>
        <taxon>Cucumis</taxon>
    </lineage>
</organism>
<keyword evidence="2" id="KW-0418">Kinase</keyword>
<dbReference type="PANTHER" id="PTHR33067:SF39">
    <property type="entry name" value="TRANSCRIPTION FACTOR INTERACTOR AND REGULATOR CCHC(ZN) FAMILY"/>
    <property type="match status" value="1"/>
</dbReference>
<protein>
    <submittedName>
        <fullName evidence="1 2">Lrr receptor-like serinethreonine-protein kinase</fullName>
    </submittedName>
</protein>
<keyword evidence="2" id="KW-0808">Transferase</keyword>
<comment type="caution">
    <text evidence="2">The sequence shown here is derived from an EMBL/GenBank/DDBJ whole genome shotgun (WGS) entry which is preliminary data.</text>
</comment>
<reference evidence="3 4" key="1">
    <citation type="submission" date="2019-08" db="EMBL/GenBank/DDBJ databases">
        <title>Draft genome sequences of two oriental melons (Cucumis melo L. var makuwa).</title>
        <authorList>
            <person name="Kwon S.-Y."/>
        </authorList>
    </citation>
    <scope>NUCLEOTIDE SEQUENCE [LARGE SCALE GENOMIC DNA]</scope>
    <source>
        <strain evidence="4">cv. Chang Bougi</strain>
        <strain evidence="3">cv. SW 3</strain>
        <tissue evidence="2">Leaf</tissue>
    </source>
</reference>
<proteinExistence type="predicted"/>
<dbReference type="EMBL" id="SSTE01018682">
    <property type="protein sequence ID" value="KAA0038830.1"/>
    <property type="molecule type" value="Genomic_DNA"/>
</dbReference>
<dbReference type="GO" id="GO:0016301">
    <property type="term" value="F:kinase activity"/>
    <property type="evidence" value="ECO:0007669"/>
    <property type="project" value="UniProtKB-KW"/>
</dbReference>
<dbReference type="Proteomes" id="UP000321947">
    <property type="component" value="Unassembled WGS sequence"/>
</dbReference>
<dbReference type="InterPro" id="IPR021109">
    <property type="entry name" value="Peptidase_aspartic_dom_sf"/>
</dbReference>
<dbReference type="Proteomes" id="UP000321393">
    <property type="component" value="Unassembled WGS sequence"/>
</dbReference>
<name>A0A5D3DQ26_CUCMM</name>
<evidence type="ECO:0000313" key="2">
    <source>
        <dbReference type="EMBL" id="TYK25767.1"/>
    </source>
</evidence>
<dbReference type="Gene3D" id="2.40.70.10">
    <property type="entry name" value="Acid Proteases"/>
    <property type="match status" value="1"/>
</dbReference>
<dbReference type="AlphaFoldDB" id="A0A5D3DQ26"/>
<evidence type="ECO:0000313" key="4">
    <source>
        <dbReference type="Proteomes" id="UP000321947"/>
    </source>
</evidence>
<gene>
    <name evidence="2" type="ORF">E5676_scaffold862G00730</name>
    <name evidence="1" type="ORF">E6C27_scaffold279G00130</name>
</gene>
<evidence type="ECO:0000313" key="3">
    <source>
        <dbReference type="Proteomes" id="UP000321393"/>
    </source>
</evidence>
<dbReference type="PANTHER" id="PTHR33067">
    <property type="entry name" value="RNA-DIRECTED DNA POLYMERASE-RELATED"/>
    <property type="match status" value="1"/>
</dbReference>
<dbReference type="OrthoDB" id="1937287at2759"/>
<keyword evidence="2" id="KW-0675">Receptor</keyword>
<sequence>MQDEKSKIEKRLTKHRALILCCLLHFLKIPSYIKFLKVIVAKKKKINDFETVALMEVTSNVFKNGELEKMIDLRSFTVPCLIGEQVLFSVNFVILDYEADRDVSIILGRSFLSSGRALIEIHQGQLTMHFNDEEMKFNIVNVMKFSVDVENCSVMESLGWDYSRKKPIMSCLALKNSMRKMNQIMY</sequence>
<accession>A0A5D3DQ26</accession>